<reference evidence="3 4" key="1">
    <citation type="submission" date="2023-08" db="EMBL/GenBank/DDBJ databases">
        <title>Microbacterium aquilitoris sp. nov. and Microbacterium gwkjibeachense sp. nov., isolated from beach.</title>
        <authorList>
            <person name="Lee S.D."/>
            <person name="Yang H."/>
            <person name="Kim I."/>
        </authorList>
    </citation>
    <scope>NUCLEOTIDE SEQUENCE [LARGE SCALE GENOMIC DNA]</scope>
    <source>
        <strain evidence="3 4">KSW4-11</strain>
    </source>
</reference>
<evidence type="ECO:0000256" key="1">
    <source>
        <dbReference type="SAM" id="SignalP"/>
    </source>
</evidence>
<name>A0ABU3GCA3_9MICO</name>
<dbReference type="SUPFAM" id="SSF53850">
    <property type="entry name" value="Periplasmic binding protein-like II"/>
    <property type="match status" value="1"/>
</dbReference>
<evidence type="ECO:0000259" key="2">
    <source>
        <dbReference type="Pfam" id="PF00496"/>
    </source>
</evidence>
<dbReference type="Pfam" id="PF00496">
    <property type="entry name" value="SBP_bac_5"/>
    <property type="match status" value="1"/>
</dbReference>
<dbReference type="Proteomes" id="UP001251849">
    <property type="component" value="Unassembled WGS sequence"/>
</dbReference>
<dbReference type="PROSITE" id="PS51257">
    <property type="entry name" value="PROKAR_LIPOPROTEIN"/>
    <property type="match status" value="1"/>
</dbReference>
<dbReference type="InterPro" id="IPR039424">
    <property type="entry name" value="SBP_5"/>
</dbReference>
<protein>
    <submittedName>
        <fullName evidence="3">ABC transporter family substrate-binding protein</fullName>
    </submittedName>
</protein>
<keyword evidence="4" id="KW-1185">Reference proteome</keyword>
<gene>
    <name evidence="3" type="ORF">Q9S71_11430</name>
</gene>
<dbReference type="EMBL" id="JAUZVV010000002">
    <property type="protein sequence ID" value="MDT3317428.1"/>
    <property type="molecule type" value="Genomic_DNA"/>
</dbReference>
<feature type="signal peptide" evidence="1">
    <location>
        <begin position="1"/>
        <end position="24"/>
    </location>
</feature>
<dbReference type="PANTHER" id="PTHR30290:SF65">
    <property type="entry name" value="MONOACYL PHOSPHATIDYLINOSITOL TETRAMANNOSIDE-BINDING PROTEIN LPQW-RELATED"/>
    <property type="match status" value="1"/>
</dbReference>
<dbReference type="Gene3D" id="3.40.190.10">
    <property type="entry name" value="Periplasmic binding protein-like II"/>
    <property type="match status" value="1"/>
</dbReference>
<sequence length="562" mass="59867">MIRKTALAGLAVLSAGALMLTACAGGTTSSPSPSSSASPESLPLVGYETVDYGDLTDGGTLNLSVTSSPTDEGSWNPNHALAANVDVQRLLEPTLSSMWVVADDGSWTANPDYATSIELTSESPQVVTVKLNEKAVWPDGKPITAEDYVATYAAAGGAADGYETVPSSVFDAIDKAEVVSDFEYTVTFKGAYADWPSLFLTPVLPADIAKDKEAFNSGFASEAVPSAGPYVVDSIDNSAKIFKLVPNPNWWGANKPKLDSITFKVIAQETLPQAYSNDEIDAIEIQTPDALETASAKAGSVVGRSGGVTWSHLTFNATAAPFDDVNVRKAIGMAMDRELIARVANEPLGAPATTLGDWIFMPGQAGYSDVFDEKIGSDPAKAEETLEEAGWTKEGDSWTKDGKPLEFAITVPAGTQSNINRALGVQDALAKIGVKVTLNEVPSENYFTNIEAGDFQAVTFGWQGTLFPISSAETIYTPADSPQNYARVTDDRLADLWEQANAELDETKRLEIAKQINEVIADFLPSVPIYPYPEVVATDEGLANYGTATFKNIDWSLVGYTE</sequence>
<feature type="chain" id="PRO_5045804020" evidence="1">
    <location>
        <begin position="25"/>
        <end position="562"/>
    </location>
</feature>
<feature type="domain" description="Solute-binding protein family 5" evidence="2">
    <location>
        <begin position="110"/>
        <end position="467"/>
    </location>
</feature>
<dbReference type="InterPro" id="IPR030678">
    <property type="entry name" value="Peptide/Ni-bd"/>
</dbReference>
<evidence type="ECO:0000313" key="4">
    <source>
        <dbReference type="Proteomes" id="UP001251849"/>
    </source>
</evidence>
<dbReference type="PANTHER" id="PTHR30290">
    <property type="entry name" value="PERIPLASMIC BINDING COMPONENT OF ABC TRANSPORTER"/>
    <property type="match status" value="1"/>
</dbReference>
<dbReference type="PIRSF" id="PIRSF002741">
    <property type="entry name" value="MppA"/>
    <property type="match status" value="1"/>
</dbReference>
<proteinExistence type="predicted"/>
<comment type="caution">
    <text evidence="3">The sequence shown here is derived from an EMBL/GenBank/DDBJ whole genome shotgun (WGS) entry which is preliminary data.</text>
</comment>
<accession>A0ABU3GCA3</accession>
<evidence type="ECO:0000313" key="3">
    <source>
        <dbReference type="EMBL" id="MDT3317428.1"/>
    </source>
</evidence>
<organism evidence="3 4">
    <name type="scientific">Microbacterium gawkjiense</name>
    <dbReference type="NCBI Taxonomy" id="3067309"/>
    <lineage>
        <taxon>Bacteria</taxon>
        <taxon>Bacillati</taxon>
        <taxon>Actinomycetota</taxon>
        <taxon>Actinomycetes</taxon>
        <taxon>Micrococcales</taxon>
        <taxon>Microbacteriaceae</taxon>
        <taxon>Microbacterium</taxon>
    </lineage>
</organism>
<dbReference type="Gene3D" id="3.10.105.10">
    <property type="entry name" value="Dipeptide-binding Protein, Domain 3"/>
    <property type="match status" value="1"/>
</dbReference>
<dbReference type="RefSeq" id="WP_064001802.1">
    <property type="nucleotide sequence ID" value="NZ_JAUZVV010000002.1"/>
</dbReference>
<dbReference type="CDD" id="cd08501">
    <property type="entry name" value="PBP2_Lpqw"/>
    <property type="match status" value="1"/>
</dbReference>
<dbReference type="InterPro" id="IPR000914">
    <property type="entry name" value="SBP_5_dom"/>
</dbReference>
<keyword evidence="1" id="KW-0732">Signal</keyword>